<feature type="non-terminal residue" evidence="2">
    <location>
        <position position="190"/>
    </location>
</feature>
<dbReference type="Gene3D" id="3.30.450.30">
    <property type="entry name" value="Dynein light chain 2a, cytoplasmic"/>
    <property type="match status" value="1"/>
</dbReference>
<dbReference type="GO" id="GO:0005737">
    <property type="term" value="C:cytoplasm"/>
    <property type="evidence" value="ECO:0007669"/>
    <property type="project" value="TreeGrafter"/>
</dbReference>
<feature type="region of interest" description="Disordered" evidence="1">
    <location>
        <begin position="1"/>
        <end position="22"/>
    </location>
</feature>
<feature type="compositionally biased region" description="Low complexity" evidence="1">
    <location>
        <begin position="9"/>
        <end position="19"/>
    </location>
</feature>
<protein>
    <submittedName>
        <fullName evidence="2">Uncharacterized protein</fullName>
    </submittedName>
</protein>
<evidence type="ECO:0000313" key="2">
    <source>
        <dbReference type="EMBL" id="KAK7795597.1"/>
    </source>
</evidence>
<dbReference type="PANTHER" id="PTHR13936">
    <property type="entry name" value="PROFILIN"/>
    <property type="match status" value="1"/>
</dbReference>
<dbReference type="GO" id="GO:0032233">
    <property type="term" value="P:positive regulation of actin filament bundle assembly"/>
    <property type="evidence" value="ECO:0007669"/>
    <property type="project" value="TreeGrafter"/>
</dbReference>
<dbReference type="EMBL" id="JBBHLL010002042">
    <property type="protein sequence ID" value="KAK7795597.1"/>
    <property type="molecule type" value="Genomic_DNA"/>
</dbReference>
<name>A0AAW0H2Z5_MYOGA</name>
<evidence type="ECO:0000256" key="1">
    <source>
        <dbReference type="SAM" id="MobiDB-lite"/>
    </source>
</evidence>
<evidence type="ECO:0000313" key="3">
    <source>
        <dbReference type="Proteomes" id="UP001488838"/>
    </source>
</evidence>
<proteinExistence type="predicted"/>
<dbReference type="InterPro" id="IPR036140">
    <property type="entry name" value="PFN_sf"/>
</dbReference>
<keyword evidence="3" id="KW-1185">Reference proteome</keyword>
<dbReference type="SUPFAM" id="SSF55770">
    <property type="entry name" value="Profilin (actin-binding protein)"/>
    <property type="match status" value="1"/>
</dbReference>
<organism evidence="2 3">
    <name type="scientific">Myodes glareolus</name>
    <name type="common">Bank vole</name>
    <name type="synonym">Clethrionomys glareolus</name>
    <dbReference type="NCBI Taxonomy" id="447135"/>
    <lineage>
        <taxon>Eukaryota</taxon>
        <taxon>Metazoa</taxon>
        <taxon>Chordata</taxon>
        <taxon>Craniata</taxon>
        <taxon>Vertebrata</taxon>
        <taxon>Euteleostomi</taxon>
        <taxon>Mammalia</taxon>
        <taxon>Eutheria</taxon>
        <taxon>Euarchontoglires</taxon>
        <taxon>Glires</taxon>
        <taxon>Rodentia</taxon>
        <taxon>Myomorpha</taxon>
        <taxon>Muroidea</taxon>
        <taxon>Cricetidae</taxon>
        <taxon>Arvicolinae</taxon>
        <taxon>Myodes</taxon>
    </lineage>
</organism>
<dbReference type="AlphaFoldDB" id="A0AAW0H2Z5"/>
<dbReference type="PANTHER" id="PTHR13936:SF14">
    <property type="entry name" value="PROFILIN-1"/>
    <property type="match status" value="1"/>
</dbReference>
<comment type="caution">
    <text evidence="2">The sequence shown here is derived from an EMBL/GenBank/DDBJ whole genome shotgun (WGS) entry which is preliminary data.</text>
</comment>
<dbReference type="Proteomes" id="UP001488838">
    <property type="component" value="Unassembled WGS sequence"/>
</dbReference>
<reference evidence="2 3" key="1">
    <citation type="journal article" date="2023" name="bioRxiv">
        <title>Conserved and derived expression patterns and positive selection on dental genes reveal complex evolutionary context of ever-growing rodent molars.</title>
        <authorList>
            <person name="Calamari Z.T."/>
            <person name="Song A."/>
            <person name="Cohen E."/>
            <person name="Akter M."/>
            <person name="Roy R.D."/>
            <person name="Hallikas O."/>
            <person name="Christensen M.M."/>
            <person name="Li P."/>
            <person name="Marangoni P."/>
            <person name="Jernvall J."/>
            <person name="Klein O.D."/>
        </authorList>
    </citation>
    <scope>NUCLEOTIDE SEQUENCE [LARGE SCALE GENOMIC DNA]</scope>
    <source>
        <strain evidence="2">V071</strain>
    </source>
</reference>
<accession>A0AAW0H2Z5</accession>
<dbReference type="GO" id="GO:0003779">
    <property type="term" value="F:actin binding"/>
    <property type="evidence" value="ECO:0007669"/>
    <property type="project" value="TreeGrafter"/>
</dbReference>
<sequence>PEPSPRPRSSPQSSPSSSSGHGGWNAYIDSLMDDGTCQDAAIIGYKDSPSLYLVWARPRETFVSITQLRLVSWRQRPVKFFREWVDTWGPEMFCDPDSLLQRMGNLQWISYQEHWRSPTFNVTVTMTAKTLVLLWAKKVSRCLDQQEMFEMASHLRASTVTFSGQVLLTFTWFYTTHSIPSQNTFSDNSN</sequence>
<gene>
    <name evidence="2" type="ORF">U0070_020487</name>
</gene>
<feature type="non-terminal residue" evidence="2">
    <location>
        <position position="1"/>
    </location>
</feature>
<dbReference type="GO" id="GO:0030833">
    <property type="term" value="P:regulation of actin filament polymerization"/>
    <property type="evidence" value="ECO:0007669"/>
    <property type="project" value="TreeGrafter"/>
</dbReference>